<dbReference type="AlphaFoldDB" id="A0A438ALU2"/>
<comment type="caution">
    <text evidence="2">The sequence shown here is derived from an EMBL/GenBank/DDBJ whole genome shotgun (WGS) entry which is preliminary data.</text>
</comment>
<dbReference type="OrthoDB" id="9787933at2"/>
<accession>A0A438ALU2</accession>
<dbReference type="Pfam" id="PF01738">
    <property type="entry name" value="DLH"/>
    <property type="match status" value="1"/>
</dbReference>
<organism evidence="2 3">
    <name type="scientific">Mesobaculum littorinae</name>
    <dbReference type="NCBI Taxonomy" id="2486419"/>
    <lineage>
        <taxon>Bacteria</taxon>
        <taxon>Pseudomonadati</taxon>
        <taxon>Pseudomonadota</taxon>
        <taxon>Alphaproteobacteria</taxon>
        <taxon>Rhodobacterales</taxon>
        <taxon>Roseobacteraceae</taxon>
        <taxon>Mesobaculum</taxon>
    </lineage>
</organism>
<dbReference type="EMBL" id="RQXX01000001">
    <property type="protein sequence ID" value="RVV99557.1"/>
    <property type="molecule type" value="Genomic_DNA"/>
</dbReference>
<evidence type="ECO:0000313" key="2">
    <source>
        <dbReference type="EMBL" id="RVV99557.1"/>
    </source>
</evidence>
<dbReference type="SUPFAM" id="SSF53474">
    <property type="entry name" value="alpha/beta-Hydrolases"/>
    <property type="match status" value="1"/>
</dbReference>
<evidence type="ECO:0000313" key="3">
    <source>
        <dbReference type="Proteomes" id="UP000285908"/>
    </source>
</evidence>
<reference evidence="2 3" key="1">
    <citation type="submission" date="2018-11" db="EMBL/GenBank/DDBJ databases">
        <title>Mesobaculum littorinae gen. nov., sp. nov., isolated from Littorina scabra that represents a novel genus of the order Rhodobacteraceae.</title>
        <authorList>
            <person name="Li F."/>
        </authorList>
    </citation>
    <scope>NUCLEOTIDE SEQUENCE [LARGE SCALE GENOMIC DNA]</scope>
    <source>
        <strain evidence="2 3">M0103</strain>
    </source>
</reference>
<sequence length="241" mass="25800">MILNDECIYDGEDRRLIGRLVRDDSFEGARPAVLIVPAFFGVAPFEIGQAEDLAAEGHVVLVADYYGEGHRAADQDEAMGLMKELDGAREVLLDRVARGLAVLQGQPDVDTARVAVVGYCFGGKAVLDLARSGADFAAAVSIHGVYDPPPWDTQEILPAVLVLHGWSDALGRPEAVTALAEELTEAKADWHLVAYGHAGHGFSMPPKEARPPNADDRAAARARRALLGFLQERLGDAAGRP</sequence>
<feature type="domain" description="Dienelactone hydrolase" evidence="1">
    <location>
        <begin position="29"/>
        <end position="232"/>
    </location>
</feature>
<dbReference type="Gene3D" id="3.40.50.1820">
    <property type="entry name" value="alpha/beta hydrolase"/>
    <property type="match status" value="1"/>
</dbReference>
<dbReference type="InterPro" id="IPR029058">
    <property type="entry name" value="AB_hydrolase_fold"/>
</dbReference>
<evidence type="ECO:0000259" key="1">
    <source>
        <dbReference type="Pfam" id="PF01738"/>
    </source>
</evidence>
<name>A0A438ALU2_9RHOB</name>
<dbReference type="PANTHER" id="PTHR22946:SF0">
    <property type="entry name" value="DIENELACTONE HYDROLASE DOMAIN-CONTAINING PROTEIN"/>
    <property type="match status" value="1"/>
</dbReference>
<dbReference type="PANTHER" id="PTHR22946">
    <property type="entry name" value="DIENELACTONE HYDROLASE DOMAIN-CONTAINING PROTEIN-RELATED"/>
    <property type="match status" value="1"/>
</dbReference>
<gene>
    <name evidence="2" type="ORF">EKE94_02420</name>
</gene>
<dbReference type="InterPro" id="IPR050261">
    <property type="entry name" value="FrsA_esterase"/>
</dbReference>
<dbReference type="RefSeq" id="WP_127905000.1">
    <property type="nucleotide sequence ID" value="NZ_RQXX01000001.1"/>
</dbReference>
<dbReference type="Proteomes" id="UP000285908">
    <property type="component" value="Unassembled WGS sequence"/>
</dbReference>
<dbReference type="InterPro" id="IPR002925">
    <property type="entry name" value="Dienelactn_hydro"/>
</dbReference>
<keyword evidence="3" id="KW-1185">Reference proteome</keyword>
<protein>
    <submittedName>
        <fullName evidence="2">Carboxymethylenebutenolidase</fullName>
    </submittedName>
</protein>
<dbReference type="GO" id="GO:0016787">
    <property type="term" value="F:hydrolase activity"/>
    <property type="evidence" value="ECO:0007669"/>
    <property type="project" value="InterPro"/>
</dbReference>
<proteinExistence type="predicted"/>